<feature type="transmembrane region" description="Helical" evidence="4">
    <location>
        <begin position="136"/>
        <end position="160"/>
    </location>
</feature>
<feature type="transmembrane region" description="Helical" evidence="4">
    <location>
        <begin position="79"/>
        <end position="98"/>
    </location>
</feature>
<proteinExistence type="predicted"/>
<dbReference type="Pfam" id="PF07690">
    <property type="entry name" value="MFS_1"/>
    <property type="match status" value="1"/>
</dbReference>
<keyword evidence="1 4" id="KW-0812">Transmembrane</keyword>
<sequence length="418" mass="44365">MSQSTNRPNMVLTVLCGTLTSLVVIGFARLAYGVILPSMRSDLGLSYQQAGLLSTVAALSYVCFVLAGGLAAARWGAKASILFGMLLVAVGFAGLTLAANFWLIAVLMALLGIGAAFAFAPMIALLAAWFPDHRGLVIGCMSSGVGISVLVTGLLVPQLFAMFGEQGWRVSWGVFAATAFAVSAIIFVFVKNPPQSAASERGPIPADEKWLIYRNPRVLIVAATYGIIGLGYIVQTVFMVSFMVESGFTEALAGRYVAMMGLLSIFAGPLWGWVSDFWGRGNALAIALFLVIVAVGLPLIGQTQSFFFCHYLLVGLSLNGVFSMIQTSATDQVAPRYIPIAFSFATLFFAVGQFLGPAIAGWLIETTESFIAAFTFTVVVLSIGFGLALLIRRFPQKLAVGEPSEVLAQATVDTEKSV</sequence>
<feature type="transmembrane region" description="Helical" evidence="4">
    <location>
        <begin position="218"/>
        <end position="244"/>
    </location>
</feature>
<evidence type="ECO:0000256" key="2">
    <source>
        <dbReference type="ARBA" id="ARBA00022989"/>
    </source>
</evidence>
<accession>A0ABX9XFE2</accession>
<keyword evidence="3 4" id="KW-0472">Membrane</keyword>
<evidence type="ECO:0000313" key="6">
    <source>
        <dbReference type="EMBL" id="ROZ80638.1"/>
    </source>
</evidence>
<evidence type="ECO:0000256" key="1">
    <source>
        <dbReference type="ARBA" id="ARBA00022692"/>
    </source>
</evidence>
<gene>
    <name evidence="6" type="ORF">EF096_19160</name>
</gene>
<dbReference type="PANTHER" id="PTHR23537:SF1">
    <property type="entry name" value="SUGAR TRANSPORTER"/>
    <property type="match status" value="1"/>
</dbReference>
<evidence type="ECO:0000313" key="7">
    <source>
        <dbReference type="Proteomes" id="UP000275199"/>
    </source>
</evidence>
<dbReference type="PANTHER" id="PTHR23537">
    <property type="match status" value="1"/>
</dbReference>
<feature type="transmembrane region" description="Helical" evidence="4">
    <location>
        <begin position="52"/>
        <end position="72"/>
    </location>
</feature>
<reference evidence="6 7" key="1">
    <citation type="submission" date="2018-11" db="EMBL/GenBank/DDBJ databases">
        <authorList>
            <person name="Jang G.I."/>
            <person name="Hwang C.Y."/>
        </authorList>
    </citation>
    <scope>NUCLEOTIDE SEQUENCE [LARGE SCALE GENOMIC DNA]</scope>
    <source>
        <strain evidence="6 7">SSM26</strain>
    </source>
</reference>
<feature type="domain" description="Major facilitator superfamily (MFS) profile" evidence="5">
    <location>
        <begin position="10"/>
        <end position="396"/>
    </location>
</feature>
<dbReference type="RefSeq" id="WP_123891339.1">
    <property type="nucleotide sequence ID" value="NZ_RKKU01000040.1"/>
</dbReference>
<comment type="caution">
    <text evidence="6">The sequence shown here is derived from an EMBL/GenBank/DDBJ whole genome shotgun (WGS) entry which is preliminary data.</text>
</comment>
<feature type="transmembrane region" description="Helical" evidence="4">
    <location>
        <begin position="104"/>
        <end position="129"/>
    </location>
</feature>
<dbReference type="SUPFAM" id="SSF103473">
    <property type="entry name" value="MFS general substrate transporter"/>
    <property type="match status" value="1"/>
</dbReference>
<dbReference type="PROSITE" id="PS50850">
    <property type="entry name" value="MFS"/>
    <property type="match status" value="1"/>
</dbReference>
<keyword evidence="7" id="KW-1185">Reference proteome</keyword>
<feature type="transmembrane region" description="Helical" evidence="4">
    <location>
        <begin position="337"/>
        <end position="364"/>
    </location>
</feature>
<evidence type="ECO:0000256" key="3">
    <source>
        <dbReference type="ARBA" id="ARBA00023136"/>
    </source>
</evidence>
<keyword evidence="2 4" id="KW-1133">Transmembrane helix</keyword>
<feature type="transmembrane region" description="Helical" evidence="4">
    <location>
        <begin position="12"/>
        <end position="32"/>
    </location>
</feature>
<evidence type="ECO:0000256" key="4">
    <source>
        <dbReference type="SAM" id="Phobius"/>
    </source>
</evidence>
<dbReference type="Proteomes" id="UP000275199">
    <property type="component" value="Unassembled WGS sequence"/>
</dbReference>
<dbReference type="InterPro" id="IPR020846">
    <property type="entry name" value="MFS_dom"/>
</dbReference>
<dbReference type="InterPro" id="IPR036259">
    <property type="entry name" value="MFS_trans_sf"/>
</dbReference>
<feature type="transmembrane region" description="Helical" evidence="4">
    <location>
        <begin position="172"/>
        <end position="190"/>
    </location>
</feature>
<evidence type="ECO:0000259" key="5">
    <source>
        <dbReference type="PROSITE" id="PS50850"/>
    </source>
</evidence>
<feature type="transmembrane region" description="Helical" evidence="4">
    <location>
        <begin position="370"/>
        <end position="391"/>
    </location>
</feature>
<dbReference type="EMBL" id="RKKU01000040">
    <property type="protein sequence ID" value="ROZ80638.1"/>
    <property type="molecule type" value="Genomic_DNA"/>
</dbReference>
<dbReference type="InterPro" id="IPR010645">
    <property type="entry name" value="MFS_4"/>
</dbReference>
<feature type="transmembrane region" description="Helical" evidence="4">
    <location>
        <begin position="305"/>
        <end position="325"/>
    </location>
</feature>
<feature type="transmembrane region" description="Helical" evidence="4">
    <location>
        <begin position="256"/>
        <end position="274"/>
    </location>
</feature>
<feature type="transmembrane region" description="Helical" evidence="4">
    <location>
        <begin position="281"/>
        <end position="299"/>
    </location>
</feature>
<dbReference type="Gene3D" id="1.20.1250.20">
    <property type="entry name" value="MFS general substrate transporter like domains"/>
    <property type="match status" value="2"/>
</dbReference>
<name>A0ABX9XFE2_9PSED</name>
<organism evidence="6 7">
    <name type="scientific">Pseudomonas neustonica</name>
    <dbReference type="NCBI Taxonomy" id="2487346"/>
    <lineage>
        <taxon>Bacteria</taxon>
        <taxon>Pseudomonadati</taxon>
        <taxon>Pseudomonadota</taxon>
        <taxon>Gammaproteobacteria</taxon>
        <taxon>Pseudomonadales</taxon>
        <taxon>Pseudomonadaceae</taxon>
        <taxon>Pseudomonas</taxon>
    </lineage>
</organism>
<protein>
    <submittedName>
        <fullName evidence="6">MFS transporter</fullName>
    </submittedName>
</protein>
<dbReference type="InterPro" id="IPR011701">
    <property type="entry name" value="MFS"/>
</dbReference>